<organism evidence="4 5">
    <name type="scientific">Blattamonas nauphoetae</name>
    <dbReference type="NCBI Taxonomy" id="2049346"/>
    <lineage>
        <taxon>Eukaryota</taxon>
        <taxon>Metamonada</taxon>
        <taxon>Preaxostyla</taxon>
        <taxon>Oxymonadida</taxon>
        <taxon>Blattamonas</taxon>
    </lineage>
</organism>
<proteinExistence type="predicted"/>
<dbReference type="InterPro" id="IPR000719">
    <property type="entry name" value="Prot_kinase_dom"/>
</dbReference>
<dbReference type="Gene3D" id="1.10.510.10">
    <property type="entry name" value="Transferase(Phosphotransferase) domain 1"/>
    <property type="match status" value="1"/>
</dbReference>
<evidence type="ECO:0000256" key="2">
    <source>
        <dbReference type="SAM" id="Phobius"/>
    </source>
</evidence>
<dbReference type="InterPro" id="IPR001245">
    <property type="entry name" value="Ser-Thr/Tyr_kinase_cat_dom"/>
</dbReference>
<dbReference type="InterPro" id="IPR011009">
    <property type="entry name" value="Kinase-like_dom_sf"/>
</dbReference>
<accession>A0ABQ9XKN7</accession>
<reference evidence="4 5" key="1">
    <citation type="journal article" date="2022" name="bioRxiv">
        <title>Genomics of Preaxostyla Flagellates Illuminates Evolutionary Transitions and the Path Towards Mitochondrial Loss.</title>
        <authorList>
            <person name="Novak L.V.F."/>
            <person name="Treitli S.C."/>
            <person name="Pyrih J."/>
            <person name="Halakuc P."/>
            <person name="Pipaliya S.V."/>
            <person name="Vacek V."/>
            <person name="Brzon O."/>
            <person name="Soukal P."/>
            <person name="Eme L."/>
            <person name="Dacks J.B."/>
            <person name="Karnkowska A."/>
            <person name="Elias M."/>
            <person name="Hampl V."/>
        </authorList>
    </citation>
    <scope>NUCLEOTIDE SEQUENCE [LARGE SCALE GENOMIC DNA]</scope>
    <source>
        <strain evidence="4">NAU3</strain>
        <tissue evidence="4">Gut</tissue>
    </source>
</reference>
<feature type="domain" description="Protein kinase" evidence="3">
    <location>
        <begin position="1545"/>
        <end position="1861"/>
    </location>
</feature>
<evidence type="ECO:0000256" key="1">
    <source>
        <dbReference type="SAM" id="MobiDB-lite"/>
    </source>
</evidence>
<keyword evidence="2" id="KW-0812">Transmembrane</keyword>
<dbReference type="SUPFAM" id="SSF56112">
    <property type="entry name" value="Protein kinase-like (PK-like)"/>
    <property type="match status" value="1"/>
</dbReference>
<evidence type="ECO:0000313" key="5">
    <source>
        <dbReference type="Proteomes" id="UP001281761"/>
    </source>
</evidence>
<gene>
    <name evidence="4" type="ORF">BLNAU_12404</name>
</gene>
<evidence type="ECO:0000313" key="4">
    <source>
        <dbReference type="EMBL" id="KAK2952576.1"/>
    </source>
</evidence>
<evidence type="ECO:0000259" key="3">
    <source>
        <dbReference type="PROSITE" id="PS50011"/>
    </source>
</evidence>
<dbReference type="InterPro" id="IPR011050">
    <property type="entry name" value="Pectin_lyase_fold/virulence"/>
</dbReference>
<dbReference type="EMBL" id="JARBJD010000101">
    <property type="protein sequence ID" value="KAK2952576.1"/>
    <property type="molecule type" value="Genomic_DNA"/>
</dbReference>
<name>A0ABQ9XKN7_9EUKA</name>
<feature type="compositionally biased region" description="Basic and acidic residues" evidence="1">
    <location>
        <begin position="644"/>
        <end position="653"/>
    </location>
</feature>
<sequence>MDTNTTNEFRCPECQPNEEVCTTTLVSSSFVNASSLSFGSGIPTNRHRLTQKVIGCSMLRSTDHFSGTALRDMNMGGNVLCSNSTFAHCSSATDQNITQGGRFEYDDKPSASTLTFESCTFRHMTYESTSDFGGAAISLVGTLADLVVTLCAFHNCTVTGEDGDGGAISFWGTGENANHASTGTISHSSFTDCSCLSAGGALALVSLKSTSVDNNFFQGNSALGGGAFAWNLMISVSISNSSFIDNMASLMGGTVMSESLASIKFTDVLFRNNVDTNPPTASDMFFLTTTSEIASNVTRCDSSSAIPTLIYTDDISFFETDSTLLSQVTLGFTIVSCSVSHSETESTVTITTLNAVSGVMSVLLSGGLVPRLVFVTFESPGSTTGTGTTTTTVLPSTNEYSLEAAVLAGFKPESSFMLVVASLVTPNTTKIDLTGTKLVSGSYSMLVEDASGTPTNISLTVSSSTELSTTMALYPVSSAELKYGTEFTVTSVERETTSLAVLDGLSFTTPDEPERIVGIWGELDSNGNTTWITLCGRQIATGSYTVKLDSENGPSFSISFSDGLRDERNSSASSVSIFGDSPILSFDTTYTLFSVTRTTTTTPVLIDANPNSFMISATSRITDVTIGSLSDPLKTRATLTMTGRELEPNREYSMKVTGQPKSSSLMGSNADPDIRTITIRSDSSSPSESGSKSIVFYPHDSAELLFGYEYSVDSVSFDGSVVHKNPDLSFCTPDEPSRLSSIDSCSLTASKDGVIVIVKGFALKQDTTLMIVNSSDGDEIESDVEIDVKTGSECWISFKVGWEENTTHLEFDKTYTLVGGRRGSNDLIVMPDLSFTVPSGPIVKSISAPVDCSSSSFSVVIGGTDLPIESGFRVELVGGLWFLVDFGSSTSGNGTISASLPDQMQFDTVYSVGSVTKDGRKMKCESMSFRTPVGPTLVDVTASLSASSVNNVILKLESVRMPVGEMTLSVQKGSSTRIALAVSFVSSEAGLVEVVVFGGSTLKYGTSYTVVSLRSPSLNCSLDGPITFETPAAPARIKTASCSLVGELKRHVEVVLTGEAFPAGSSFSISLVQIDDVGNVIADTSPITLSDTFDGVIGGTALTTHTLSIALFPVPQSMKYSCRYRITSLTISTVRTAVEDAAIFRVPAEPTRIVGIWGELDSSGNAASVTLRGRQIATGSYTVRLNSESVLAASLETVTLTFGGRCFDVGDFTVNLQVISPSIGTPFEVACSTVSETELNLTLQISTSDPSSVEFGDVLSVLSLKSDSSSAILDNSTFSIPHPPRVDTASFSFYSDLNTTFSVTLRGTDLPSNERFLVVLDSNDSFEMEITNSRSGTSAEMAIGWTDSLQYDTEYRIVSIRNEESGKTVFVDSSLTFTTGQRPKRIGLFIDSSSPDSSRLCGREDEPCSSMDSAWKIASNVGALDISLRLILNATTSFTETSISLSLSQSSLSSLDSSLEWRGRLTFGKNKRSNDSFVIQANSVERHSQSMKENMKWWLPVAIVLGVSVILLVVIVLLCCRRKSNQKKESLASQKELDCVDEMKIEMKEEFGCGTDVHVMGNESTYTGLKAMDEKTETTQHETFEGSTLKGFGVEMIPAIRFNEQNGQMEEVLGNKTNTLFNRLHNPHHKPLRNRRRVSWEIGRGLMKIADENKNAMILGFLSPHLIMFDKNDGIVFQQNAPSHGPPEPSPPAPFAVPIDAPVLTQLSSSGMEKEKDEHVLIKEMDKELVSFDASLQSQTNNAEQSLGVSEETQPNSRLSSFSGIRWMAPELVNQDGTMRTEGVDLTKAAVFSLGLVLFSIETGQVPFGEIDALSTHRQLSSGLLPLMELVSSEEMVEMITKCVSPVAKNRPSLSEIESFLAQQASKNPTPFHNSSSSFDHPSKERYVLHLVSPGIINSQANHCSETHS</sequence>
<dbReference type="Proteomes" id="UP001281761">
    <property type="component" value="Unassembled WGS sequence"/>
</dbReference>
<dbReference type="SUPFAM" id="SSF51126">
    <property type="entry name" value="Pectin lyase-like"/>
    <property type="match status" value="1"/>
</dbReference>
<dbReference type="PROSITE" id="PS50011">
    <property type="entry name" value="PROTEIN_KINASE_DOM"/>
    <property type="match status" value="1"/>
</dbReference>
<keyword evidence="5" id="KW-1185">Reference proteome</keyword>
<keyword evidence="2" id="KW-1133">Transmembrane helix</keyword>
<protein>
    <recommendedName>
        <fullName evidence="3">Protein kinase domain-containing protein</fullName>
    </recommendedName>
</protein>
<feature type="region of interest" description="Disordered" evidence="1">
    <location>
        <begin position="643"/>
        <end position="670"/>
    </location>
</feature>
<feature type="transmembrane region" description="Helical" evidence="2">
    <location>
        <begin position="1497"/>
        <end position="1520"/>
    </location>
</feature>
<dbReference type="Pfam" id="PF07714">
    <property type="entry name" value="PK_Tyr_Ser-Thr"/>
    <property type="match status" value="1"/>
</dbReference>
<comment type="caution">
    <text evidence="4">The sequence shown here is derived from an EMBL/GenBank/DDBJ whole genome shotgun (WGS) entry which is preliminary data.</text>
</comment>
<keyword evidence="2" id="KW-0472">Membrane</keyword>